<accession>A0ABQ0ZDM1</accession>
<evidence type="ECO:0000256" key="2">
    <source>
        <dbReference type="ARBA" id="ARBA00012438"/>
    </source>
</evidence>
<dbReference type="SMART" id="SM00387">
    <property type="entry name" value="HATPase_c"/>
    <property type="match status" value="1"/>
</dbReference>
<comment type="caution">
    <text evidence="10">The sequence shown here is derived from an EMBL/GenBank/DDBJ whole genome shotgun (WGS) entry which is preliminary data.</text>
</comment>
<keyword evidence="11" id="KW-1185">Reference proteome</keyword>
<dbReference type="InterPro" id="IPR005467">
    <property type="entry name" value="His_kinase_dom"/>
</dbReference>
<dbReference type="SUPFAM" id="SSF55874">
    <property type="entry name" value="ATPase domain of HSP90 chaperone/DNA topoisomerase II/histidine kinase"/>
    <property type="match status" value="1"/>
</dbReference>
<dbReference type="InterPro" id="IPR001610">
    <property type="entry name" value="PAC"/>
</dbReference>
<sequence>MASEKHGYAIDPGTVLETLPGLILVTQSAGNIVYSNTAWREFTVTHDTSPDGWRESIHPDDLTGFTEAFARIVESGKAGEIEGRLRRADGEYRWHLFQISPLPTVETEDDRKWCWLVTNSDEGPAGEDRKPDGRLRRFMDMLPTQIVFMSPDLELEFVNKRVIEFYDRDLEQLRNYAAAPDTVNHPDDLPTIFEKLDRLVNHGEDWINQSRMLHRDGTYRWVGSEMVASRDAQGNIVRYCSVQTDVHELVQTRALLAGEVRILKMVALRTPLRDILSAVARLVEELGVGSCGILIINRDQDLFEYGGCSNLPPEFRRFFTGRRMSQVIAPFAHSALENSREDEIDLEHDPRWAATEWAALVRDHGFHFCWSIPVSSPSGDAAGVMAIYRRQRSQFRDEEESIIERVTTLIGIVIDRARADEELRASEARLQRANAQLAQGERISATGSFTTDLWIDEQVWSDELYRVFDIPRETVPSLDAVRERVHPDDREFYESQIQRSQNGAPADFSFRILTSSGDIKYLHGIAEVVDHVEGRPIFMGVVQDITKIKLAEMALTAREAELRQAYSYLTEAQRLSRTGSFTWDVYADQHNWSDEIRRIFGFDLEVPITLPMIQAVIHPDDMDEVAKVIGGAFEGRDFDLIFRIRLEGGEIRFAHVVGHRIEHITERPVFLGALQDVTDSKVSEAALRASESELQRANSYLITAQRLSKTGSFSWHSGSGMANWSPEMETIFGSSLPVEGQPFGISIEIVHPEDRTVFDRLKRSALEGQNFDGEFRLLTPEGGVKNVQFVGHIREKTESGSLFVGAAQDVTALRQGEEALSRARAELAHVTRFTALSALTASITHEVSQPLAGILNNANTGLRMLAADPPDLAGVSDTISRTLRDTNRAAEVIKRLRAMFAKKDPVIELINLNDIAKEVIAITARELQRSRVVLQTNLSDEIPPVRGDRIQFQQVLLNLLLNAADAMALLEDEPRSLVVETTIDGEEVILSVKDRGVGLDAEAVEKAFNAFYTTKATGMGMGLSISKSIIESHKGRIWAVANSDRGATFFIAVPAVRQP</sequence>
<dbReference type="InterPro" id="IPR003661">
    <property type="entry name" value="HisK_dim/P_dom"/>
</dbReference>
<dbReference type="EC" id="2.7.13.3" evidence="2"/>
<feature type="domain" description="PAC" evidence="9">
    <location>
        <begin position="771"/>
        <end position="822"/>
    </location>
</feature>
<dbReference type="Gene3D" id="3.30.565.10">
    <property type="entry name" value="Histidine kinase-like ATPase, C-terminal domain"/>
    <property type="match status" value="1"/>
</dbReference>
<dbReference type="RefSeq" id="WP_152095004.1">
    <property type="nucleotide sequence ID" value="NZ_BLAJ01000024.1"/>
</dbReference>
<dbReference type="Gene3D" id="1.10.287.130">
    <property type="match status" value="1"/>
</dbReference>
<dbReference type="SMART" id="SM00091">
    <property type="entry name" value="PAS"/>
    <property type="match status" value="5"/>
</dbReference>
<dbReference type="PROSITE" id="PS50109">
    <property type="entry name" value="HIS_KIN"/>
    <property type="match status" value="1"/>
</dbReference>
<evidence type="ECO:0000313" key="11">
    <source>
        <dbReference type="Proteomes" id="UP000390335"/>
    </source>
</evidence>
<comment type="catalytic activity">
    <reaction evidence="1">
        <text>ATP + protein L-histidine = ADP + protein N-phospho-L-histidine.</text>
        <dbReference type="EC" id="2.7.13.3"/>
    </reaction>
</comment>
<dbReference type="InterPro" id="IPR036890">
    <property type="entry name" value="HATPase_C_sf"/>
</dbReference>
<dbReference type="Gene3D" id="2.10.70.100">
    <property type="match status" value="1"/>
</dbReference>
<dbReference type="InterPro" id="IPR003018">
    <property type="entry name" value="GAF"/>
</dbReference>
<dbReference type="PROSITE" id="PS50113">
    <property type="entry name" value="PAC"/>
    <property type="match status" value="3"/>
</dbReference>
<dbReference type="InterPro" id="IPR004358">
    <property type="entry name" value="Sig_transdc_His_kin-like_C"/>
</dbReference>
<dbReference type="SUPFAM" id="SSF55781">
    <property type="entry name" value="GAF domain-like"/>
    <property type="match status" value="1"/>
</dbReference>
<dbReference type="InterPro" id="IPR000700">
    <property type="entry name" value="PAS-assoc_C"/>
</dbReference>
<dbReference type="Gene3D" id="3.30.450.40">
    <property type="match status" value="1"/>
</dbReference>
<dbReference type="SMART" id="SM00065">
    <property type="entry name" value="GAF"/>
    <property type="match status" value="1"/>
</dbReference>
<dbReference type="PRINTS" id="PR00344">
    <property type="entry name" value="BCTRLSENSOR"/>
</dbReference>
<dbReference type="SUPFAM" id="SSF55785">
    <property type="entry name" value="PYP-like sensor domain (PAS domain)"/>
    <property type="match status" value="5"/>
</dbReference>
<gene>
    <name evidence="10" type="ORF">RsS93_62950</name>
</gene>
<keyword evidence="5" id="KW-0418">Kinase</keyword>
<keyword evidence="4" id="KW-0808">Transferase</keyword>
<dbReference type="InterPro" id="IPR052162">
    <property type="entry name" value="Sensor_kinase/Photoreceptor"/>
</dbReference>
<evidence type="ECO:0000259" key="7">
    <source>
        <dbReference type="PROSITE" id="PS50109"/>
    </source>
</evidence>
<reference evidence="10 11" key="1">
    <citation type="journal article" date="2020" name="Genome Biol. Evol.">
        <title>Rhizobium dioscoreae sp. nov., a plant growth-promoting bacterium isolated from yam (Dioscorea species).</title>
        <authorList>
            <person name="Ouyabe M."/>
            <person name="Tanaka N."/>
            <person name="Shiwa Y."/>
            <person name="Fujita N."/>
            <person name="Kikuno H."/>
            <person name="Babil P."/>
            <person name="Shiwachi H."/>
        </authorList>
    </citation>
    <scope>NUCLEOTIDE SEQUENCE [LARGE SCALE GENOMIC DNA]</scope>
    <source>
        <strain evidence="10 11">S-93</strain>
    </source>
</reference>
<dbReference type="InterPro" id="IPR029016">
    <property type="entry name" value="GAF-like_dom_sf"/>
</dbReference>
<organism evidence="10 11">
    <name type="scientific">Rhizobium dioscoreae</name>
    <dbReference type="NCBI Taxonomy" id="2653122"/>
    <lineage>
        <taxon>Bacteria</taxon>
        <taxon>Pseudomonadati</taxon>
        <taxon>Pseudomonadota</taxon>
        <taxon>Alphaproteobacteria</taxon>
        <taxon>Hyphomicrobiales</taxon>
        <taxon>Rhizobiaceae</taxon>
        <taxon>Rhizobium/Agrobacterium group</taxon>
        <taxon>Rhizobium</taxon>
    </lineage>
</organism>
<dbReference type="CDD" id="cd00130">
    <property type="entry name" value="PAS"/>
    <property type="match status" value="2"/>
</dbReference>
<name>A0ABQ0ZDM1_9HYPH</name>
<protein>
    <recommendedName>
        <fullName evidence="2">histidine kinase</fullName>
        <ecNumber evidence="2">2.7.13.3</ecNumber>
    </recommendedName>
</protein>
<feature type="domain" description="PAS" evidence="8">
    <location>
        <begin position="592"/>
        <end position="636"/>
    </location>
</feature>
<evidence type="ECO:0000256" key="5">
    <source>
        <dbReference type="ARBA" id="ARBA00022777"/>
    </source>
</evidence>
<evidence type="ECO:0000313" key="10">
    <source>
        <dbReference type="EMBL" id="GES53681.1"/>
    </source>
</evidence>
<dbReference type="Proteomes" id="UP000390335">
    <property type="component" value="Unassembled WGS sequence"/>
</dbReference>
<evidence type="ECO:0000256" key="6">
    <source>
        <dbReference type="SAM" id="Coils"/>
    </source>
</evidence>
<dbReference type="CDD" id="cd00082">
    <property type="entry name" value="HisKA"/>
    <property type="match status" value="1"/>
</dbReference>
<dbReference type="EMBL" id="BLAJ01000024">
    <property type="protein sequence ID" value="GES53681.1"/>
    <property type="molecule type" value="Genomic_DNA"/>
</dbReference>
<dbReference type="Pfam" id="PF02518">
    <property type="entry name" value="HATPase_c"/>
    <property type="match status" value="1"/>
</dbReference>
<dbReference type="NCBIfam" id="TIGR00229">
    <property type="entry name" value="sensory_box"/>
    <property type="match status" value="2"/>
</dbReference>
<evidence type="ECO:0000256" key="4">
    <source>
        <dbReference type="ARBA" id="ARBA00022679"/>
    </source>
</evidence>
<dbReference type="SMART" id="SM00086">
    <property type="entry name" value="PAC"/>
    <property type="match status" value="5"/>
</dbReference>
<dbReference type="Pfam" id="PF01590">
    <property type="entry name" value="GAF"/>
    <property type="match status" value="1"/>
</dbReference>
<dbReference type="PROSITE" id="PS50112">
    <property type="entry name" value="PAS"/>
    <property type="match status" value="1"/>
</dbReference>
<keyword evidence="6" id="KW-0175">Coiled coil</keyword>
<dbReference type="InterPro" id="IPR000014">
    <property type="entry name" value="PAS"/>
</dbReference>
<feature type="coiled-coil region" evidence="6">
    <location>
        <begin position="416"/>
        <end position="443"/>
    </location>
</feature>
<dbReference type="InterPro" id="IPR035965">
    <property type="entry name" value="PAS-like_dom_sf"/>
</dbReference>
<dbReference type="PANTHER" id="PTHR43304:SF1">
    <property type="entry name" value="PAC DOMAIN-CONTAINING PROTEIN"/>
    <property type="match status" value="1"/>
</dbReference>
<evidence type="ECO:0000259" key="9">
    <source>
        <dbReference type="PROSITE" id="PS50113"/>
    </source>
</evidence>
<dbReference type="InterPro" id="IPR003594">
    <property type="entry name" value="HATPase_dom"/>
</dbReference>
<feature type="domain" description="PAC" evidence="9">
    <location>
        <begin position="506"/>
        <end position="557"/>
    </location>
</feature>
<evidence type="ECO:0000259" key="8">
    <source>
        <dbReference type="PROSITE" id="PS50112"/>
    </source>
</evidence>
<evidence type="ECO:0000256" key="3">
    <source>
        <dbReference type="ARBA" id="ARBA00022553"/>
    </source>
</evidence>
<dbReference type="PANTHER" id="PTHR43304">
    <property type="entry name" value="PHYTOCHROME-LIKE PROTEIN CPH1"/>
    <property type="match status" value="1"/>
</dbReference>
<keyword evidence="3" id="KW-0597">Phosphoprotein</keyword>
<evidence type="ECO:0000256" key="1">
    <source>
        <dbReference type="ARBA" id="ARBA00000085"/>
    </source>
</evidence>
<dbReference type="Gene3D" id="3.30.450.20">
    <property type="entry name" value="PAS domain"/>
    <property type="match status" value="5"/>
</dbReference>
<feature type="domain" description="PAC" evidence="9">
    <location>
        <begin position="206"/>
        <end position="258"/>
    </location>
</feature>
<dbReference type="Pfam" id="PF08447">
    <property type="entry name" value="PAS_3"/>
    <property type="match status" value="5"/>
</dbReference>
<feature type="domain" description="Histidine kinase" evidence="7">
    <location>
        <begin position="842"/>
        <end position="1057"/>
    </location>
</feature>
<dbReference type="InterPro" id="IPR013655">
    <property type="entry name" value="PAS_fold_3"/>
</dbReference>
<proteinExistence type="predicted"/>